<dbReference type="Pfam" id="PF08240">
    <property type="entry name" value="ADH_N"/>
    <property type="match status" value="1"/>
</dbReference>
<dbReference type="InterPro" id="IPR020843">
    <property type="entry name" value="ER"/>
</dbReference>
<dbReference type="Pfam" id="PF13602">
    <property type="entry name" value="ADH_zinc_N_2"/>
    <property type="match status" value="1"/>
</dbReference>
<dbReference type="RefSeq" id="WP_066092837.1">
    <property type="nucleotide sequence ID" value="NZ_CP017476.1"/>
</dbReference>
<evidence type="ECO:0000256" key="1">
    <source>
        <dbReference type="ARBA" id="ARBA00004496"/>
    </source>
</evidence>
<reference evidence="9 10" key="1">
    <citation type="submission" date="2016-02" db="EMBL/GenBank/DDBJ databases">
        <title>Draft genome sequence of Hydrogenophaga sp. LPB0072.</title>
        <authorList>
            <person name="Shin S.-K."/>
            <person name="Yi H."/>
        </authorList>
    </citation>
    <scope>NUCLEOTIDE SEQUENCE [LARGE SCALE GENOMIC DNA]</scope>
    <source>
        <strain evidence="9 10">LPB0072</strain>
    </source>
</reference>
<keyword evidence="4" id="KW-0521">NADP</keyword>
<dbReference type="Proteomes" id="UP000185657">
    <property type="component" value="Unassembled WGS sequence"/>
</dbReference>
<evidence type="ECO:0000256" key="5">
    <source>
        <dbReference type="ARBA" id="ARBA00022884"/>
    </source>
</evidence>
<dbReference type="AlphaFoldDB" id="A0A167H6C4"/>
<dbReference type="GO" id="GO:0016491">
    <property type="term" value="F:oxidoreductase activity"/>
    <property type="evidence" value="ECO:0007669"/>
    <property type="project" value="UniProtKB-KW"/>
</dbReference>
<dbReference type="OrthoDB" id="9785812at2"/>
<dbReference type="SUPFAM" id="SSF51735">
    <property type="entry name" value="NAD(P)-binding Rossmann-fold domains"/>
    <property type="match status" value="1"/>
</dbReference>
<keyword evidence="3" id="KW-0963">Cytoplasm</keyword>
<dbReference type="GO" id="GO:0008270">
    <property type="term" value="F:zinc ion binding"/>
    <property type="evidence" value="ECO:0007669"/>
    <property type="project" value="InterPro"/>
</dbReference>
<dbReference type="SMART" id="SM00829">
    <property type="entry name" value="PKS_ER"/>
    <property type="match status" value="1"/>
</dbReference>
<keyword evidence="6" id="KW-0862">Zinc</keyword>
<evidence type="ECO:0000256" key="2">
    <source>
        <dbReference type="ARBA" id="ARBA00011881"/>
    </source>
</evidence>
<evidence type="ECO:0000313" key="11">
    <source>
        <dbReference type="Proteomes" id="UP000185680"/>
    </source>
</evidence>
<keyword evidence="6" id="KW-0560">Oxidoreductase</keyword>
<evidence type="ECO:0000256" key="3">
    <source>
        <dbReference type="ARBA" id="ARBA00022490"/>
    </source>
</evidence>
<dbReference type="Gene3D" id="3.90.180.10">
    <property type="entry name" value="Medium-chain alcohol dehydrogenases, catalytic domain"/>
    <property type="match status" value="1"/>
</dbReference>
<keyword evidence="6" id="KW-0479">Metal-binding</keyword>
<dbReference type="STRING" id="1763535.LPB072_06245"/>
<dbReference type="GO" id="GO:0005737">
    <property type="term" value="C:cytoplasm"/>
    <property type="evidence" value="ECO:0007669"/>
    <property type="project" value="UniProtKB-SubCell"/>
</dbReference>
<feature type="domain" description="Enoyl reductase (ER)" evidence="7">
    <location>
        <begin position="11"/>
        <end position="336"/>
    </location>
</feature>
<comment type="similarity">
    <text evidence="6">Belongs to the zinc-containing alcohol dehydrogenase family. Quinone oxidoreductase subfamily.</text>
</comment>
<comment type="subcellular location">
    <subcellularLocation>
        <location evidence="1">Cytoplasm</location>
    </subcellularLocation>
</comment>
<dbReference type="PROSITE" id="PS01162">
    <property type="entry name" value="QOR_ZETA_CRYSTAL"/>
    <property type="match status" value="1"/>
</dbReference>
<dbReference type="InterPro" id="IPR036291">
    <property type="entry name" value="NAD(P)-bd_dom_sf"/>
</dbReference>
<dbReference type="PANTHER" id="PTHR44154">
    <property type="entry name" value="QUINONE OXIDOREDUCTASE"/>
    <property type="match status" value="1"/>
</dbReference>
<comment type="subunit">
    <text evidence="2">Homotetramer.</text>
</comment>
<dbReference type="EMBL" id="LVWD01000030">
    <property type="protein sequence ID" value="OAD40373.1"/>
    <property type="molecule type" value="Genomic_DNA"/>
</dbReference>
<dbReference type="EMBL" id="CP017476">
    <property type="protein sequence ID" value="AOW12507.1"/>
    <property type="molecule type" value="Genomic_DNA"/>
</dbReference>
<dbReference type="GO" id="GO:0003723">
    <property type="term" value="F:RNA binding"/>
    <property type="evidence" value="ECO:0007669"/>
    <property type="project" value="UniProtKB-KW"/>
</dbReference>
<dbReference type="PANTHER" id="PTHR44154:SF1">
    <property type="entry name" value="QUINONE OXIDOREDUCTASE"/>
    <property type="match status" value="1"/>
</dbReference>
<evidence type="ECO:0000256" key="6">
    <source>
        <dbReference type="RuleBase" id="RU364000"/>
    </source>
</evidence>
<gene>
    <name evidence="8" type="ORF">LPB072_06245</name>
    <name evidence="9" type="ORF">LPB72_15730</name>
</gene>
<evidence type="ECO:0000256" key="4">
    <source>
        <dbReference type="ARBA" id="ARBA00022857"/>
    </source>
</evidence>
<evidence type="ECO:0000313" key="9">
    <source>
        <dbReference type="EMBL" id="OAD40373.1"/>
    </source>
</evidence>
<dbReference type="SUPFAM" id="SSF50129">
    <property type="entry name" value="GroES-like"/>
    <property type="match status" value="1"/>
</dbReference>
<dbReference type="InterPro" id="IPR002364">
    <property type="entry name" value="Quin_OxRdtase/zeta-crystal_CS"/>
</dbReference>
<dbReference type="CDD" id="cd08252">
    <property type="entry name" value="AL_MDR"/>
    <property type="match status" value="1"/>
</dbReference>
<accession>A0A167H6C4</accession>
<name>A0A167H6C4_9BURK</name>
<evidence type="ECO:0000313" key="10">
    <source>
        <dbReference type="Proteomes" id="UP000185657"/>
    </source>
</evidence>
<dbReference type="NCBIfam" id="TIGR02817">
    <property type="entry name" value="adh_fam_1"/>
    <property type="match status" value="1"/>
</dbReference>
<keyword evidence="10" id="KW-1185">Reference proteome</keyword>
<reference evidence="8 11" key="2">
    <citation type="submission" date="2016-10" db="EMBL/GenBank/DDBJ databases">
        <title>Hydorgenophaga sp. LPB0072 isolated from gastropod.</title>
        <authorList>
            <person name="Kim E."/>
            <person name="Yi H."/>
        </authorList>
    </citation>
    <scope>NUCLEOTIDE SEQUENCE [LARGE SCALE GENOMIC DNA]</scope>
    <source>
        <strain evidence="8 11">LPB0072</strain>
    </source>
</reference>
<sequence>MKAIAYQAALPVTDVLSLQDVELPAPTPGPRDLLVDVRAIAVNPVDSKVRANVSADAGQWKVLGWDVVGTVRAVGSDVTLFKVGDRVWYAGAIDRAGANSEQHLVDERIAALAPASLSDSEAAAMPLTTITAYEMLFDRFGIARGDASKGKTLLIIGAAGGVGSVMTQLARQLTGLTVIGTASRPETTQWVKDLGAHHVIDHSKPLADEIQKAGLAAPDYVASLTNTDQHFEQIAELIAPQGKFGLIDDPAKGSVDIGALKRKAVSLHWEFMYTRSMFQTPDMIEQHNLLTEVAGLIDAGQLKTTLGEHFGAINATNLKRAHALLESGRSRGKIVLEGF</sequence>
<dbReference type="Proteomes" id="UP000185680">
    <property type="component" value="Chromosome"/>
</dbReference>
<keyword evidence="5" id="KW-0694">RNA-binding</keyword>
<organism evidence="8 11">
    <name type="scientific">Hydrogenophaga crassostreae</name>
    <dbReference type="NCBI Taxonomy" id="1763535"/>
    <lineage>
        <taxon>Bacteria</taxon>
        <taxon>Pseudomonadati</taxon>
        <taxon>Pseudomonadota</taxon>
        <taxon>Betaproteobacteria</taxon>
        <taxon>Burkholderiales</taxon>
        <taxon>Comamonadaceae</taxon>
        <taxon>Hydrogenophaga</taxon>
    </lineage>
</organism>
<dbReference type="InterPro" id="IPR051603">
    <property type="entry name" value="Zinc-ADH_QOR/CCCR"/>
</dbReference>
<proteinExistence type="inferred from homology"/>
<dbReference type="InterPro" id="IPR013154">
    <property type="entry name" value="ADH-like_N"/>
</dbReference>
<dbReference type="KEGG" id="hyl:LPB072_06245"/>
<dbReference type="InterPro" id="IPR011032">
    <property type="entry name" value="GroES-like_sf"/>
</dbReference>
<evidence type="ECO:0000313" key="8">
    <source>
        <dbReference type="EMBL" id="AOW12507.1"/>
    </source>
</evidence>
<protein>
    <recommendedName>
        <fullName evidence="6">Zinc-type alcohol dehydrogenase-like protein</fullName>
    </recommendedName>
</protein>
<dbReference type="Gene3D" id="3.40.50.720">
    <property type="entry name" value="NAD(P)-binding Rossmann-like Domain"/>
    <property type="match status" value="1"/>
</dbReference>
<dbReference type="InterPro" id="IPR014182">
    <property type="entry name" value="ADH_Zn_typ-1"/>
</dbReference>
<evidence type="ECO:0000259" key="7">
    <source>
        <dbReference type="SMART" id="SM00829"/>
    </source>
</evidence>